<evidence type="ECO:0000313" key="1">
    <source>
        <dbReference type="EMBL" id="PMP21814.1"/>
    </source>
</evidence>
<reference evidence="1" key="1">
    <citation type="submission" date="2016-07" db="EMBL/GenBank/DDBJ databases">
        <authorList>
            <person name="Kauffman K."/>
            <person name="Arevalo P."/>
            <person name="Polz M.F."/>
        </authorList>
    </citation>
    <scope>NUCLEOTIDE SEQUENCE</scope>
    <source>
        <strain evidence="1">10N.222.46.E12</strain>
    </source>
</reference>
<organism evidence="1">
    <name type="scientific">Vibrio cyclitrophicus</name>
    <dbReference type="NCBI Taxonomy" id="47951"/>
    <lineage>
        <taxon>Bacteria</taxon>
        <taxon>Pseudomonadati</taxon>
        <taxon>Pseudomonadota</taxon>
        <taxon>Gammaproteobacteria</taxon>
        <taxon>Vibrionales</taxon>
        <taxon>Vibrionaceae</taxon>
        <taxon>Vibrio</taxon>
    </lineage>
</organism>
<dbReference type="RefSeq" id="WP_154724046.1">
    <property type="nucleotide sequence ID" value="NZ_CP170593.1"/>
</dbReference>
<protein>
    <submittedName>
        <fullName evidence="1">Uncharacterized protein</fullName>
    </submittedName>
</protein>
<proteinExistence type="predicted"/>
<name>A0A7Z1MDZ3_9VIBR</name>
<comment type="caution">
    <text evidence="1">The sequence shown here is derived from an EMBL/GenBank/DDBJ whole genome shotgun (WGS) entry which is preliminary data.</text>
</comment>
<accession>A0A7Z1MDZ3</accession>
<dbReference type="AlphaFoldDB" id="A0A7Z1MDZ3"/>
<reference evidence="1" key="2">
    <citation type="journal article" date="2018" name="Nature">
        <title>A major lineage of non-tailed dsDNA viruses as unrecognized killers of marine bacteria.</title>
        <authorList>
            <person name="Kauffman K.M."/>
            <person name="Hussain F.A."/>
            <person name="Yang J."/>
            <person name="Arevalo P."/>
            <person name="Brown J.M."/>
            <person name="Chang W.K."/>
            <person name="VanInsberghe D."/>
            <person name="Elsherbini J."/>
            <person name="Sharma R.S."/>
            <person name="Cutler M.B."/>
            <person name="Kelly L."/>
            <person name="Polz M.F."/>
        </authorList>
    </citation>
    <scope>NUCLEOTIDE SEQUENCE</scope>
    <source>
        <strain evidence="1">10N.222.46.E12</strain>
    </source>
</reference>
<gene>
    <name evidence="1" type="ORF">BCS90_26000</name>
</gene>
<dbReference type="EMBL" id="MDBS01000085">
    <property type="protein sequence ID" value="PMP21814.1"/>
    <property type="molecule type" value="Genomic_DNA"/>
</dbReference>
<sequence length="154" mass="18203">MTQGMQFELYSHDYVFNVSPVFLLQCLRIAQEYGHTPSLSESWWHQVQKNHPRLMLALDGLKNFEHSKERNRDESDEFVLFQLSDGQHHCDIDMMTLLTTLQLSERLKIVPLIDRTWWGEVLNHYGIFEEIEAFDGCIQINDRHAGYPQNHQQS</sequence>